<dbReference type="Proteomes" id="UP000305675">
    <property type="component" value="Unassembled WGS sequence"/>
</dbReference>
<evidence type="ECO:0000313" key="3">
    <source>
        <dbReference type="Proteomes" id="UP000305675"/>
    </source>
</evidence>
<gene>
    <name evidence="2" type="ORF">FCL42_03745</name>
</gene>
<accession>A0A4U1BTX0</accession>
<reference evidence="2 3" key="1">
    <citation type="submission" date="2019-04" db="EMBL/GenBank/DDBJ databases">
        <authorList>
            <person name="Hwang J.C."/>
        </authorList>
    </citation>
    <scope>NUCLEOTIDE SEQUENCE [LARGE SCALE GENOMIC DNA]</scope>
    <source>
        <strain evidence="2 3">IMCC35002</strain>
    </source>
</reference>
<dbReference type="OrthoDB" id="6398666at2"/>
<proteinExistence type="predicted"/>
<feature type="transmembrane region" description="Helical" evidence="1">
    <location>
        <begin position="6"/>
        <end position="23"/>
    </location>
</feature>
<evidence type="ECO:0000313" key="2">
    <source>
        <dbReference type="EMBL" id="TKB57398.1"/>
    </source>
</evidence>
<keyword evidence="1" id="KW-0472">Membrane</keyword>
<name>A0A4U1BTX0_9GAMM</name>
<keyword evidence="1" id="KW-0812">Transmembrane</keyword>
<keyword evidence="3" id="KW-1185">Reference proteome</keyword>
<sequence>MNKQLFRFVNLIVLLMLLMLLFGHNTIKEMDANLTLSCRNELYDNTDEGKSSHYLIANFVLKGTYANVSYRYLTRSGEPHSMISMSGEIVGGTTEQDIYEIAVDSVNTEMYRPKEAQVAHMNYLSNFAKSNLTNLGSHNLTLRLLQRDDNKGFAAVFFQPSNAVCGCRIID</sequence>
<comment type="caution">
    <text evidence="2">The sequence shown here is derived from an EMBL/GenBank/DDBJ whole genome shotgun (WGS) entry which is preliminary data.</text>
</comment>
<keyword evidence="1" id="KW-1133">Transmembrane helix</keyword>
<dbReference type="AlphaFoldDB" id="A0A4U1BTX0"/>
<protein>
    <submittedName>
        <fullName evidence="2">Uncharacterized protein</fullName>
    </submittedName>
</protein>
<organism evidence="2 3">
    <name type="scientific">Ferrimonas aestuarii</name>
    <dbReference type="NCBI Taxonomy" id="2569539"/>
    <lineage>
        <taxon>Bacteria</taxon>
        <taxon>Pseudomonadati</taxon>
        <taxon>Pseudomonadota</taxon>
        <taxon>Gammaproteobacteria</taxon>
        <taxon>Alteromonadales</taxon>
        <taxon>Ferrimonadaceae</taxon>
        <taxon>Ferrimonas</taxon>
    </lineage>
</organism>
<dbReference type="RefSeq" id="WP_136862044.1">
    <property type="nucleotide sequence ID" value="NZ_SWCJ01000002.1"/>
</dbReference>
<evidence type="ECO:0000256" key="1">
    <source>
        <dbReference type="SAM" id="Phobius"/>
    </source>
</evidence>
<dbReference type="EMBL" id="SWCJ01000002">
    <property type="protein sequence ID" value="TKB57398.1"/>
    <property type="molecule type" value="Genomic_DNA"/>
</dbReference>